<gene>
    <name evidence="2" type="ORF">FGF04_32810</name>
</gene>
<dbReference type="SMART" id="SM01012">
    <property type="entry name" value="ANTAR"/>
    <property type="match status" value="1"/>
</dbReference>
<dbReference type="EMBL" id="VDFC01000062">
    <property type="protein sequence ID" value="KAA0925424.1"/>
    <property type="molecule type" value="Genomic_DNA"/>
</dbReference>
<dbReference type="RefSeq" id="WP_149515034.1">
    <property type="nucleotide sequence ID" value="NZ_VDFC01000062.1"/>
</dbReference>
<proteinExistence type="predicted"/>
<keyword evidence="3" id="KW-1185">Reference proteome</keyword>
<name>A0A5B0A6Z5_9ACTN</name>
<protein>
    <submittedName>
        <fullName evidence="2">ANTAR domain-containing protein</fullName>
    </submittedName>
</protein>
<dbReference type="InterPro" id="IPR005561">
    <property type="entry name" value="ANTAR"/>
</dbReference>
<evidence type="ECO:0000313" key="2">
    <source>
        <dbReference type="EMBL" id="KAA0925424.1"/>
    </source>
</evidence>
<dbReference type="Proteomes" id="UP000324965">
    <property type="component" value="Unassembled WGS sequence"/>
</dbReference>
<evidence type="ECO:0000313" key="3">
    <source>
        <dbReference type="Proteomes" id="UP000324965"/>
    </source>
</evidence>
<accession>A0A5B0A6Z5</accession>
<dbReference type="Gene3D" id="1.10.10.10">
    <property type="entry name" value="Winged helix-like DNA-binding domain superfamily/Winged helix DNA-binding domain"/>
    <property type="match status" value="1"/>
</dbReference>
<evidence type="ECO:0000259" key="1">
    <source>
        <dbReference type="SMART" id="SM01012"/>
    </source>
</evidence>
<feature type="domain" description="ANTAR" evidence="1">
    <location>
        <begin position="142"/>
        <end position="218"/>
    </location>
</feature>
<dbReference type="InterPro" id="IPR036388">
    <property type="entry name" value="WH-like_DNA-bd_sf"/>
</dbReference>
<dbReference type="GO" id="GO:0003723">
    <property type="term" value="F:RNA binding"/>
    <property type="evidence" value="ECO:0007669"/>
    <property type="project" value="InterPro"/>
</dbReference>
<dbReference type="AlphaFoldDB" id="A0A5B0A6Z5"/>
<dbReference type="Pfam" id="PF03861">
    <property type="entry name" value="ANTAR"/>
    <property type="match status" value="1"/>
</dbReference>
<reference evidence="2 3" key="1">
    <citation type="submission" date="2019-05" db="EMBL/GenBank/DDBJ databases">
        <authorList>
            <person name="Hariharan J."/>
            <person name="Choudoir M.J."/>
            <person name="Diebold P."/>
            <person name="Panke-Buisse K."/>
            <person name="Buckley D.H."/>
        </authorList>
    </citation>
    <scope>NUCLEOTIDE SEQUENCE [LARGE SCALE GENOMIC DNA]</scope>
    <source>
        <strain evidence="2 3">SUN51</strain>
    </source>
</reference>
<comment type="caution">
    <text evidence="2">The sequence shown here is derived from an EMBL/GenBank/DDBJ whole genome shotgun (WGS) entry which is preliminary data.</text>
</comment>
<dbReference type="OrthoDB" id="7466251at2"/>
<organism evidence="2 3">
    <name type="scientific">Streptomyces apricus</name>
    <dbReference type="NCBI Taxonomy" id="1828112"/>
    <lineage>
        <taxon>Bacteria</taxon>
        <taxon>Bacillati</taxon>
        <taxon>Actinomycetota</taxon>
        <taxon>Actinomycetes</taxon>
        <taxon>Kitasatosporales</taxon>
        <taxon>Streptomycetaceae</taxon>
        <taxon>Streptomyces</taxon>
    </lineage>
</organism>
<sequence length="224" mass="24232">MGASVRALLDSLRPAADEGQRREWAAACADALGLGGIAVSMGRELVWYSDPVSARVEDLQFVLGQGPSLFLAEDDKVLQLPDLARLPAERWPQFAAEAEELGVAALFVWPVHIGAVRAGTMTGYRRTAGPLSSRQTSEGWLVADALAEQVLQRWPSGTADYDDPNHSGTVDLHRAEVHQATGVLSARHGIPLAEALDRLRSQAYTSGRSLTETARSIVERELPR</sequence>
<dbReference type="SUPFAM" id="SSF55781">
    <property type="entry name" value="GAF domain-like"/>
    <property type="match status" value="1"/>
</dbReference>